<dbReference type="Proteomes" id="UP001153678">
    <property type="component" value="Unassembled WGS sequence"/>
</dbReference>
<evidence type="ECO:0000313" key="2">
    <source>
        <dbReference type="Proteomes" id="UP001153678"/>
    </source>
</evidence>
<dbReference type="OrthoDB" id="10385300at2759"/>
<sequence length="167" mass="19625">MNYVIANPEKSSQIFEEKDVDKTDVKFNDPNKKYEILDDEEYSNANTFSNHPEILTTNTTENNDNREIHDFCLDEFAMNYVKEYATSMIESIWTSSADDNENTDYELNGVWELDYNTVETCVNANRQRSLHLLRLDTSSDVYFRCLKHFETILHYVPKCLTLRPNVP</sequence>
<dbReference type="EMBL" id="CAMKVN010008692">
    <property type="protein sequence ID" value="CAI2192758.1"/>
    <property type="molecule type" value="Genomic_DNA"/>
</dbReference>
<gene>
    <name evidence="1" type="ORF">FWILDA_LOCUS15737</name>
</gene>
<comment type="caution">
    <text evidence="1">The sequence shown here is derived from an EMBL/GenBank/DDBJ whole genome shotgun (WGS) entry which is preliminary data.</text>
</comment>
<protein>
    <submittedName>
        <fullName evidence="1">9266_t:CDS:1</fullName>
    </submittedName>
</protein>
<accession>A0A9W4T5P0</accession>
<feature type="non-terminal residue" evidence="1">
    <location>
        <position position="167"/>
    </location>
</feature>
<name>A0A9W4T5P0_9GLOM</name>
<dbReference type="AlphaFoldDB" id="A0A9W4T5P0"/>
<evidence type="ECO:0000313" key="1">
    <source>
        <dbReference type="EMBL" id="CAI2192758.1"/>
    </source>
</evidence>
<proteinExistence type="predicted"/>
<organism evidence="1 2">
    <name type="scientific">Funneliformis geosporum</name>
    <dbReference type="NCBI Taxonomy" id="1117311"/>
    <lineage>
        <taxon>Eukaryota</taxon>
        <taxon>Fungi</taxon>
        <taxon>Fungi incertae sedis</taxon>
        <taxon>Mucoromycota</taxon>
        <taxon>Glomeromycotina</taxon>
        <taxon>Glomeromycetes</taxon>
        <taxon>Glomerales</taxon>
        <taxon>Glomeraceae</taxon>
        <taxon>Funneliformis</taxon>
    </lineage>
</organism>
<keyword evidence="2" id="KW-1185">Reference proteome</keyword>
<reference evidence="1" key="1">
    <citation type="submission" date="2022-08" db="EMBL/GenBank/DDBJ databases">
        <authorList>
            <person name="Kallberg Y."/>
            <person name="Tangrot J."/>
            <person name="Rosling A."/>
        </authorList>
    </citation>
    <scope>NUCLEOTIDE SEQUENCE</scope>
    <source>
        <strain evidence="1">Wild A</strain>
    </source>
</reference>